<dbReference type="SUPFAM" id="SSF52540">
    <property type="entry name" value="P-loop containing nucleoside triphosphate hydrolases"/>
    <property type="match status" value="1"/>
</dbReference>
<dbReference type="Pfam" id="PF22688">
    <property type="entry name" value="Hda_lid"/>
    <property type="match status" value="1"/>
</dbReference>
<feature type="domain" description="Hda lid" evidence="1">
    <location>
        <begin position="137"/>
        <end position="201"/>
    </location>
</feature>
<dbReference type="GO" id="GO:0005886">
    <property type="term" value="C:plasma membrane"/>
    <property type="evidence" value="ECO:0007669"/>
    <property type="project" value="TreeGrafter"/>
</dbReference>
<evidence type="ECO:0000313" key="2">
    <source>
        <dbReference type="EMBL" id="SNR78804.1"/>
    </source>
</evidence>
<dbReference type="RefSeq" id="WP_089375204.1">
    <property type="nucleotide sequence ID" value="NZ_FZOA01000004.1"/>
</dbReference>
<dbReference type="InterPro" id="IPR008533">
    <property type="entry name" value="DUF815"/>
</dbReference>
<name>A0A238Z7N3_9PROT</name>
<dbReference type="InterPro" id="IPR027417">
    <property type="entry name" value="P-loop_NTPase"/>
</dbReference>
<dbReference type="Proteomes" id="UP000198305">
    <property type="component" value="Unassembled WGS sequence"/>
</dbReference>
<dbReference type="Pfam" id="PF05673">
    <property type="entry name" value="DUF815"/>
    <property type="match status" value="1"/>
</dbReference>
<dbReference type="Gene3D" id="1.10.8.60">
    <property type="match status" value="1"/>
</dbReference>
<evidence type="ECO:0000259" key="1">
    <source>
        <dbReference type="Pfam" id="PF22688"/>
    </source>
</evidence>
<dbReference type="PANTHER" id="PTHR30050:SF5">
    <property type="entry name" value="DNAA REGULATORY INACTIVATOR HDA"/>
    <property type="match status" value="1"/>
</dbReference>
<keyword evidence="3" id="KW-1185">Reference proteome</keyword>
<gene>
    <name evidence="2" type="ORF">SAMN05192560_1075</name>
</gene>
<dbReference type="InterPro" id="IPR055199">
    <property type="entry name" value="Hda_lid"/>
</dbReference>
<dbReference type="PANTHER" id="PTHR30050">
    <property type="entry name" value="CHROMOSOMAL REPLICATION INITIATOR PROTEIN DNAA"/>
    <property type="match status" value="1"/>
</dbReference>
<protein>
    <submittedName>
        <fullName evidence="2">DnaA family protein</fullName>
    </submittedName>
</protein>
<organism evidence="2 3">
    <name type="scientific">Methylobacillus rhizosphaerae</name>
    <dbReference type="NCBI Taxonomy" id="551994"/>
    <lineage>
        <taxon>Bacteria</taxon>
        <taxon>Pseudomonadati</taxon>
        <taxon>Pseudomonadota</taxon>
        <taxon>Betaproteobacteria</taxon>
        <taxon>Nitrosomonadales</taxon>
        <taxon>Methylophilaceae</taxon>
        <taxon>Methylobacillus</taxon>
    </lineage>
</organism>
<evidence type="ECO:0000313" key="3">
    <source>
        <dbReference type="Proteomes" id="UP000198305"/>
    </source>
</evidence>
<proteinExistence type="predicted"/>
<dbReference type="GO" id="GO:0003688">
    <property type="term" value="F:DNA replication origin binding"/>
    <property type="evidence" value="ECO:0007669"/>
    <property type="project" value="TreeGrafter"/>
</dbReference>
<accession>A0A238Z7N3</accession>
<dbReference type="Gene3D" id="3.40.50.300">
    <property type="entry name" value="P-loop containing nucleotide triphosphate hydrolases"/>
    <property type="match status" value="2"/>
</dbReference>
<dbReference type="OrthoDB" id="9784878at2"/>
<sequence length="209" mass="23198">MKQLLLDIQPPAAPSLDNFVTGRNAEALFQLKRTLLEHDDARFIYLWGESGCGKTHLVQACNALASMSGLNMICVDDVHLLSGDEQIALFDLYNQLRESNGYLLASGIAAPGQMGLRDDLATRLAWGLSYQLHPLSDEEKIQALQNHANARGMKLPDEVLEYCLRHLRRDMPNLIATIDALDEWSLTGKRAVTLPLLKQLLQESAVHPG</sequence>
<dbReference type="EMBL" id="FZOA01000004">
    <property type="protein sequence ID" value="SNR78804.1"/>
    <property type="molecule type" value="Genomic_DNA"/>
</dbReference>
<dbReference type="AlphaFoldDB" id="A0A238Z7N3"/>
<reference evidence="3" key="1">
    <citation type="submission" date="2017-06" db="EMBL/GenBank/DDBJ databases">
        <authorList>
            <person name="Varghese N."/>
            <person name="Submissions S."/>
        </authorList>
    </citation>
    <scope>NUCLEOTIDE SEQUENCE [LARGE SCALE GENOMIC DNA]</scope>
    <source>
        <strain evidence="3">Ca-68</strain>
    </source>
</reference>
<dbReference type="GO" id="GO:0006270">
    <property type="term" value="P:DNA replication initiation"/>
    <property type="evidence" value="ECO:0007669"/>
    <property type="project" value="TreeGrafter"/>
</dbReference>